<gene>
    <name evidence="1" type="ORF">GCM10010406_24790</name>
</gene>
<organism evidence="1 2">
    <name type="scientific">Streptomyces thermolineatus</name>
    <dbReference type="NCBI Taxonomy" id="44033"/>
    <lineage>
        <taxon>Bacteria</taxon>
        <taxon>Bacillati</taxon>
        <taxon>Actinomycetota</taxon>
        <taxon>Actinomycetes</taxon>
        <taxon>Kitasatosporales</taxon>
        <taxon>Streptomycetaceae</taxon>
        <taxon>Streptomyces</taxon>
    </lineage>
</organism>
<evidence type="ECO:0000313" key="1">
    <source>
        <dbReference type="EMBL" id="GAA2487676.1"/>
    </source>
</evidence>
<accession>A0ABN3LSG3</accession>
<dbReference type="RefSeq" id="WP_344383250.1">
    <property type="nucleotide sequence ID" value="NZ_BAAATA010000011.1"/>
</dbReference>
<dbReference type="Proteomes" id="UP001501358">
    <property type="component" value="Unassembled WGS sequence"/>
</dbReference>
<comment type="caution">
    <text evidence="1">The sequence shown here is derived from an EMBL/GenBank/DDBJ whole genome shotgun (WGS) entry which is preliminary data.</text>
</comment>
<reference evidence="1 2" key="1">
    <citation type="journal article" date="2019" name="Int. J. Syst. Evol. Microbiol.">
        <title>The Global Catalogue of Microorganisms (GCM) 10K type strain sequencing project: providing services to taxonomists for standard genome sequencing and annotation.</title>
        <authorList>
            <consortium name="The Broad Institute Genomics Platform"/>
            <consortium name="The Broad Institute Genome Sequencing Center for Infectious Disease"/>
            <person name="Wu L."/>
            <person name="Ma J."/>
        </authorList>
    </citation>
    <scope>NUCLEOTIDE SEQUENCE [LARGE SCALE GENOMIC DNA]</scope>
    <source>
        <strain evidence="1 2">JCM 6307</strain>
    </source>
</reference>
<proteinExistence type="predicted"/>
<protein>
    <submittedName>
        <fullName evidence="1">Uncharacterized protein</fullName>
    </submittedName>
</protein>
<dbReference type="EMBL" id="BAAATA010000011">
    <property type="protein sequence ID" value="GAA2487676.1"/>
    <property type="molecule type" value="Genomic_DNA"/>
</dbReference>
<name>A0ABN3LSG3_9ACTN</name>
<evidence type="ECO:0000313" key="2">
    <source>
        <dbReference type="Proteomes" id="UP001501358"/>
    </source>
</evidence>
<keyword evidence="2" id="KW-1185">Reference proteome</keyword>
<sequence length="73" mass="7741">MSAVSPSAGAGGADPGWVRGDCGWRCGRPDVPVLWVGDVASSGMHAPLHLCGDCLRQLDAMVWAWARRRDGVH</sequence>